<comment type="subcellular location">
    <subcellularLocation>
        <location evidence="1 7">Cell membrane</location>
        <topology evidence="1 7">Multi-pass membrane protein</topology>
    </subcellularLocation>
</comment>
<feature type="domain" description="VTT" evidence="8">
    <location>
        <begin position="39"/>
        <end position="160"/>
    </location>
</feature>
<evidence type="ECO:0000256" key="3">
    <source>
        <dbReference type="ARBA" id="ARBA00022475"/>
    </source>
</evidence>
<evidence type="ECO:0000256" key="4">
    <source>
        <dbReference type="ARBA" id="ARBA00022692"/>
    </source>
</evidence>
<dbReference type="PANTHER" id="PTHR30353">
    <property type="entry name" value="INNER MEMBRANE PROTEIN DEDA-RELATED"/>
    <property type="match status" value="1"/>
</dbReference>
<proteinExistence type="inferred from homology"/>
<feature type="transmembrane region" description="Helical" evidence="7">
    <location>
        <begin position="17"/>
        <end position="44"/>
    </location>
</feature>
<keyword evidence="5 7" id="KW-1133">Transmembrane helix</keyword>
<dbReference type="PANTHER" id="PTHR30353:SF15">
    <property type="entry name" value="INNER MEMBRANE PROTEIN YABI"/>
    <property type="match status" value="1"/>
</dbReference>
<feature type="transmembrane region" description="Helical" evidence="7">
    <location>
        <begin position="56"/>
        <end position="75"/>
    </location>
</feature>
<sequence length="208" mass="24602">MECLLELITRHAHNAHWYVFGGIILAGFNIPLSTDLLILLSAFIAATILPEHTWHLLISVILGCYFSAWCAYWMGRLFGLQLSRFKWFQSIFHVNRMKKIKNFYERYGFLTLLIGRFIPFGVRNCIFMSSGMSRFNFLRFIFMDAFACLIWSGVYFYLFYSFSQFYKVIWQHFKTANIFVLIVFGVTVIAGIWYKQWKRVQKANPSIN</sequence>
<keyword evidence="4 7" id="KW-0812">Transmembrane</keyword>
<evidence type="ECO:0000256" key="1">
    <source>
        <dbReference type="ARBA" id="ARBA00004651"/>
    </source>
</evidence>
<comment type="similarity">
    <text evidence="2 7">Belongs to the DedA family.</text>
</comment>
<keyword evidence="3 7" id="KW-1003">Cell membrane</keyword>
<keyword evidence="10" id="KW-1185">Reference proteome</keyword>
<accession>A0ABX8V8S9</accession>
<gene>
    <name evidence="9" type="ORF">RHABOEDO_001791</name>
</gene>
<dbReference type="InterPro" id="IPR032818">
    <property type="entry name" value="DedA-like"/>
</dbReference>
<dbReference type="EMBL" id="CP075587">
    <property type="protein sequence ID" value="QYF49448.1"/>
    <property type="molecule type" value="Genomic_DNA"/>
</dbReference>
<evidence type="ECO:0000256" key="7">
    <source>
        <dbReference type="RuleBase" id="RU367016"/>
    </source>
</evidence>
<protein>
    <submittedName>
        <fullName evidence="9">Inner membrane protein</fullName>
    </submittedName>
</protein>
<evidence type="ECO:0000313" key="9">
    <source>
        <dbReference type="EMBL" id="QYF49448.1"/>
    </source>
</evidence>
<evidence type="ECO:0000256" key="6">
    <source>
        <dbReference type="ARBA" id="ARBA00023136"/>
    </source>
</evidence>
<reference evidence="9 10" key="1">
    <citation type="journal article" date="2022" name="bioRxiv">
        <title>Ecology and evolution of chlamydial symbionts of arthropods.</title>
        <authorList>
            <person name="Halter T."/>
            <person name="Koestlbacher S."/>
            <person name="Collingro A."/>
            <person name="Sixt B.S."/>
            <person name="Toenshoff E.R."/>
            <person name="Hendrickx F."/>
            <person name="Kostanjsek R."/>
            <person name="Horn M."/>
        </authorList>
    </citation>
    <scope>NUCLEOTIDE SEQUENCE [LARGE SCALE GENOMIC DNA]</scope>
    <source>
        <strain evidence="9">W744xW776</strain>
    </source>
</reference>
<evidence type="ECO:0000256" key="2">
    <source>
        <dbReference type="ARBA" id="ARBA00010792"/>
    </source>
</evidence>
<keyword evidence="6 7" id="KW-0472">Membrane</keyword>
<feature type="transmembrane region" description="Helical" evidence="7">
    <location>
        <begin position="107"/>
        <end position="126"/>
    </location>
</feature>
<name>A0ABX8V8S9_9BACT</name>
<feature type="transmembrane region" description="Helical" evidence="7">
    <location>
        <begin position="178"/>
        <end position="194"/>
    </location>
</feature>
<feature type="transmembrane region" description="Helical" evidence="7">
    <location>
        <begin position="138"/>
        <end position="158"/>
    </location>
</feature>
<dbReference type="Pfam" id="PF09335">
    <property type="entry name" value="VTT_dom"/>
    <property type="match status" value="1"/>
</dbReference>
<organism evidence="9 10">
    <name type="scientific">Candidatus Rhabdochlamydia oedothoracis</name>
    <dbReference type="NCBI Taxonomy" id="2720720"/>
    <lineage>
        <taxon>Bacteria</taxon>
        <taxon>Pseudomonadati</taxon>
        <taxon>Chlamydiota</taxon>
        <taxon>Chlamydiia</taxon>
        <taxon>Parachlamydiales</taxon>
        <taxon>Candidatus Rhabdochlamydiaceae</taxon>
        <taxon>Candidatus Rhabdochlamydia</taxon>
    </lineage>
</organism>
<evidence type="ECO:0000313" key="10">
    <source>
        <dbReference type="Proteomes" id="UP000826014"/>
    </source>
</evidence>
<evidence type="ECO:0000256" key="5">
    <source>
        <dbReference type="ARBA" id="ARBA00022989"/>
    </source>
</evidence>
<dbReference type="Proteomes" id="UP000826014">
    <property type="component" value="Chromosome"/>
</dbReference>
<dbReference type="InterPro" id="IPR032816">
    <property type="entry name" value="VTT_dom"/>
</dbReference>
<evidence type="ECO:0000259" key="8">
    <source>
        <dbReference type="Pfam" id="PF09335"/>
    </source>
</evidence>